<feature type="region of interest" description="Disordered" evidence="1">
    <location>
        <begin position="144"/>
        <end position="208"/>
    </location>
</feature>
<dbReference type="Pfam" id="PF23659">
    <property type="entry name" value="UFL1"/>
    <property type="match status" value="1"/>
</dbReference>
<feature type="compositionally biased region" description="Gly residues" evidence="1">
    <location>
        <begin position="164"/>
        <end position="174"/>
    </location>
</feature>
<gene>
    <name evidence="3" type="ORF">PACLA_8A070879</name>
</gene>
<dbReference type="Proteomes" id="UP001152795">
    <property type="component" value="Unassembled WGS sequence"/>
</dbReference>
<dbReference type="InterPro" id="IPR056580">
    <property type="entry name" value="Ufl1_dom"/>
</dbReference>
<reference evidence="3" key="1">
    <citation type="submission" date="2020-04" db="EMBL/GenBank/DDBJ databases">
        <authorList>
            <person name="Alioto T."/>
            <person name="Alioto T."/>
            <person name="Gomez Garrido J."/>
        </authorList>
    </citation>
    <scope>NUCLEOTIDE SEQUENCE</scope>
    <source>
        <strain evidence="3">A484AB</strain>
    </source>
</reference>
<protein>
    <submittedName>
        <fullName evidence="3">E3 UFM1- ligase 1</fullName>
    </submittedName>
</protein>
<keyword evidence="3" id="KW-0436">Ligase</keyword>
<dbReference type="GO" id="GO:0005789">
    <property type="term" value="C:endoplasmic reticulum membrane"/>
    <property type="evidence" value="ECO:0007669"/>
    <property type="project" value="TreeGrafter"/>
</dbReference>
<proteinExistence type="predicted"/>
<dbReference type="GO" id="GO:1990592">
    <property type="term" value="P:protein K69-linked ufmylation"/>
    <property type="evidence" value="ECO:0007669"/>
    <property type="project" value="TreeGrafter"/>
</dbReference>
<dbReference type="Pfam" id="PF25870">
    <property type="entry name" value="WHD_UFL1_5th"/>
    <property type="match status" value="1"/>
</dbReference>
<dbReference type="OrthoDB" id="10258297at2759"/>
<dbReference type="PANTHER" id="PTHR31057">
    <property type="entry name" value="E3 UFM1-PROTEIN LIGASE 1"/>
    <property type="match status" value="1"/>
</dbReference>
<dbReference type="GO" id="GO:0061666">
    <property type="term" value="F:UFM1 ligase activity"/>
    <property type="evidence" value="ECO:0007669"/>
    <property type="project" value="InterPro"/>
</dbReference>
<dbReference type="GO" id="GO:0034976">
    <property type="term" value="P:response to endoplasmic reticulum stress"/>
    <property type="evidence" value="ECO:0007669"/>
    <property type="project" value="TreeGrafter"/>
</dbReference>
<dbReference type="InterPro" id="IPR018611">
    <property type="entry name" value="Ufl1"/>
</dbReference>
<dbReference type="EMBL" id="CACRXK020010909">
    <property type="protein sequence ID" value="CAB4020340.1"/>
    <property type="molecule type" value="Genomic_DNA"/>
</dbReference>
<evidence type="ECO:0000259" key="2">
    <source>
        <dbReference type="Pfam" id="PF23659"/>
    </source>
</evidence>
<dbReference type="GO" id="GO:0032434">
    <property type="term" value="P:regulation of proteasomal ubiquitin-dependent protein catabolic process"/>
    <property type="evidence" value="ECO:0007669"/>
    <property type="project" value="TreeGrafter"/>
</dbReference>
<keyword evidence="4" id="KW-1185">Reference proteome</keyword>
<feature type="compositionally biased region" description="Basic and acidic residues" evidence="1">
    <location>
        <begin position="144"/>
        <end position="160"/>
    </location>
</feature>
<comment type="caution">
    <text evidence="3">The sequence shown here is derived from an EMBL/GenBank/DDBJ whole genome shotgun (WGS) entry which is preliminary data.</text>
</comment>
<dbReference type="GO" id="GO:0016874">
    <property type="term" value="F:ligase activity"/>
    <property type="evidence" value="ECO:0007669"/>
    <property type="project" value="UniProtKB-KW"/>
</dbReference>
<feature type="domain" description="E3 UFM1-protein ligase 1-like" evidence="2">
    <location>
        <begin position="265"/>
        <end position="386"/>
    </location>
</feature>
<sequence length="437" mass="49123">MYFFALVEYDNLSRLGITDVQSYLKRRFKRESIVYLKTCCAGPLVVDNLEAAIDEALSSGTWLDVMTLLPSPFLPDDAAQLLEKCLKSAGRSSAHIFCGSIVVSEKFIEECVKPFEKLMQEKAEKDAATSPALLAELSKKDLHDLDTKSSKQDKKEERRAKATTGGGSKGGGGRGAREVKTKKKDKSKLKAERQTEEDETKPSNQELQFMTQEEIVSVLTGHLTEIPEELIDELSEYLYRPLMRKYQEVARTVFLTSGDQKRKLHVELQDKVTGLYTNIRLFQKGLEKLPDDVQPIISRHLLKTLCTDMANLAINCLAADQMMAVSDPNTLTHETRLKIISKLPEKNRNILSKLTSSLNGKDLEEFLAQFDVVSGPGYCEILVKKLDKKRERTGVSLVRNRLRSEILLSASVASFNGNYEQCSEECPHECNSLKPHN</sequence>
<dbReference type="PANTHER" id="PTHR31057:SF0">
    <property type="entry name" value="E3 UFM1-PROTEIN LIGASE 1"/>
    <property type="match status" value="1"/>
</dbReference>
<accession>A0A6S7ITK9</accession>
<organism evidence="3 4">
    <name type="scientific">Paramuricea clavata</name>
    <name type="common">Red gorgonian</name>
    <name type="synonym">Violescent sea-whip</name>
    <dbReference type="NCBI Taxonomy" id="317549"/>
    <lineage>
        <taxon>Eukaryota</taxon>
        <taxon>Metazoa</taxon>
        <taxon>Cnidaria</taxon>
        <taxon>Anthozoa</taxon>
        <taxon>Octocorallia</taxon>
        <taxon>Malacalcyonacea</taxon>
        <taxon>Plexauridae</taxon>
        <taxon>Paramuricea</taxon>
    </lineage>
</organism>
<dbReference type="AlphaFoldDB" id="A0A6S7ITK9"/>
<evidence type="ECO:0000256" key="1">
    <source>
        <dbReference type="SAM" id="MobiDB-lite"/>
    </source>
</evidence>
<name>A0A6S7ITK9_PARCT</name>
<evidence type="ECO:0000313" key="4">
    <source>
        <dbReference type="Proteomes" id="UP001152795"/>
    </source>
</evidence>
<evidence type="ECO:0000313" key="3">
    <source>
        <dbReference type="EMBL" id="CAB4020340.1"/>
    </source>
</evidence>